<reference evidence="2 3" key="1">
    <citation type="journal article" date="2021" name="BMC Genomics">
        <title>Telomere-to-telomere genome assembly of asparaginase-producing Trichoderma simmonsii.</title>
        <authorList>
            <person name="Chung D."/>
            <person name="Kwon Y.M."/>
            <person name="Yang Y."/>
        </authorList>
    </citation>
    <scope>NUCLEOTIDE SEQUENCE [LARGE SCALE GENOMIC DNA]</scope>
    <source>
        <strain evidence="2 3">GH-Sj1</strain>
    </source>
</reference>
<proteinExistence type="predicted"/>
<evidence type="ECO:0000313" key="3">
    <source>
        <dbReference type="Proteomes" id="UP000826661"/>
    </source>
</evidence>
<feature type="transmembrane region" description="Helical" evidence="1">
    <location>
        <begin position="158"/>
        <end position="177"/>
    </location>
</feature>
<feature type="transmembrane region" description="Helical" evidence="1">
    <location>
        <begin position="89"/>
        <end position="111"/>
    </location>
</feature>
<accession>A0A8G0PEF6</accession>
<dbReference type="EMBL" id="CP075865">
    <property type="protein sequence ID" value="QYS97517.1"/>
    <property type="molecule type" value="Genomic_DNA"/>
</dbReference>
<feature type="transmembrane region" description="Helical" evidence="1">
    <location>
        <begin position="35"/>
        <end position="52"/>
    </location>
</feature>
<feature type="transmembrane region" description="Helical" evidence="1">
    <location>
        <begin position="183"/>
        <end position="202"/>
    </location>
</feature>
<keyword evidence="3" id="KW-1185">Reference proteome</keyword>
<gene>
    <name evidence="2" type="ORF">H0G86_004746</name>
</gene>
<keyword evidence="1" id="KW-1133">Transmembrane helix</keyword>
<protein>
    <submittedName>
        <fullName evidence="2">Uncharacterized protein</fullName>
    </submittedName>
</protein>
<dbReference type="AlphaFoldDB" id="A0A8G0PEF6"/>
<sequence length="267" mass="31131">MASTSAEMPNFSAAETVPTLDTTAPLHSQIAFRDMVRIALLLIIPIYARIYLFSSIFTAFGHVYVISTTSISVVYFSQGKISLHSVWDIIYGLMVSSFPSWGPSILSFLWVGPKIQGWRWEVVYWTFVASRLNYFLPENYGSDVEELIREYRHAYPNFQVYVTIISSAVYFALWSKGCSWHEVLLIISIIGSFIQYGYLLYLNYAHLQKFGKTVRQDSWPYRGMYTRKWALDERGQPIRINHTFEEWMRFLATGDINPKNQEYTRRL</sequence>
<keyword evidence="1" id="KW-0812">Transmembrane</keyword>
<dbReference type="Proteomes" id="UP000826661">
    <property type="component" value="Chromosome II"/>
</dbReference>
<organism evidence="2 3">
    <name type="scientific">Trichoderma simmonsii</name>
    <dbReference type="NCBI Taxonomy" id="1491479"/>
    <lineage>
        <taxon>Eukaryota</taxon>
        <taxon>Fungi</taxon>
        <taxon>Dikarya</taxon>
        <taxon>Ascomycota</taxon>
        <taxon>Pezizomycotina</taxon>
        <taxon>Sordariomycetes</taxon>
        <taxon>Hypocreomycetidae</taxon>
        <taxon>Hypocreales</taxon>
        <taxon>Hypocreaceae</taxon>
        <taxon>Trichoderma</taxon>
    </lineage>
</organism>
<keyword evidence="1" id="KW-0472">Membrane</keyword>
<evidence type="ECO:0000256" key="1">
    <source>
        <dbReference type="SAM" id="Phobius"/>
    </source>
</evidence>
<evidence type="ECO:0000313" key="2">
    <source>
        <dbReference type="EMBL" id="QYS97517.1"/>
    </source>
</evidence>
<name>A0A8G0PEF6_9HYPO</name>